<comment type="similarity">
    <text evidence="1">Belongs to the ATP-dependent DNA ligase family.</text>
</comment>
<dbReference type="Pfam" id="PF01068">
    <property type="entry name" value="DNA_ligase_A_M"/>
    <property type="match status" value="1"/>
</dbReference>
<dbReference type="Pfam" id="PF04679">
    <property type="entry name" value="DNA_ligase_A_C"/>
    <property type="match status" value="1"/>
</dbReference>
<protein>
    <recommendedName>
        <fullName evidence="2">DNA ligase (ATP)</fullName>
        <ecNumber evidence="2">6.5.1.1</ecNumber>
    </recommendedName>
</protein>
<dbReference type="AlphaFoldDB" id="A0A6P1ZCK6"/>
<dbReference type="InterPro" id="IPR012309">
    <property type="entry name" value="DNA_ligase_ATP-dep_C"/>
</dbReference>
<feature type="domain" description="ATP-dependent DNA ligase family profile" evidence="5">
    <location>
        <begin position="100"/>
        <end position="190"/>
    </location>
</feature>
<dbReference type="SUPFAM" id="SSF56091">
    <property type="entry name" value="DNA ligase/mRNA capping enzyme, catalytic domain"/>
    <property type="match status" value="1"/>
</dbReference>
<dbReference type="OrthoDB" id="9802472at2"/>
<dbReference type="Proteomes" id="UP000434052">
    <property type="component" value="Unassembled WGS sequence"/>
</dbReference>
<evidence type="ECO:0000256" key="3">
    <source>
        <dbReference type="ARBA" id="ARBA00022598"/>
    </source>
</evidence>
<evidence type="ECO:0000256" key="2">
    <source>
        <dbReference type="ARBA" id="ARBA00012727"/>
    </source>
</evidence>
<proteinExistence type="inferred from homology"/>
<organism evidence="6 7">
    <name type="scientific">Oceanidesulfovibrio marinus</name>
    <dbReference type="NCBI Taxonomy" id="370038"/>
    <lineage>
        <taxon>Bacteria</taxon>
        <taxon>Pseudomonadati</taxon>
        <taxon>Thermodesulfobacteriota</taxon>
        <taxon>Desulfovibrionia</taxon>
        <taxon>Desulfovibrionales</taxon>
        <taxon>Desulfovibrionaceae</taxon>
        <taxon>Oceanidesulfovibrio</taxon>
    </lineage>
</organism>
<dbReference type="GO" id="GO:0006310">
    <property type="term" value="P:DNA recombination"/>
    <property type="evidence" value="ECO:0007669"/>
    <property type="project" value="InterPro"/>
</dbReference>
<dbReference type="GO" id="GO:0005524">
    <property type="term" value="F:ATP binding"/>
    <property type="evidence" value="ECO:0007669"/>
    <property type="project" value="InterPro"/>
</dbReference>
<evidence type="ECO:0000313" key="7">
    <source>
        <dbReference type="Proteomes" id="UP000434052"/>
    </source>
</evidence>
<dbReference type="CDD" id="cd07906">
    <property type="entry name" value="Adenylation_DNA_ligase_LigD_LigC"/>
    <property type="match status" value="1"/>
</dbReference>
<comment type="caution">
    <text evidence="6">The sequence shown here is derived from an EMBL/GenBank/DDBJ whole genome shotgun (WGS) entry which is preliminary data.</text>
</comment>
<dbReference type="EC" id="6.5.1.1" evidence="2"/>
<gene>
    <name evidence="6" type="ORF">DQK91_17130</name>
</gene>
<dbReference type="PANTHER" id="PTHR45674:SF4">
    <property type="entry name" value="DNA LIGASE 1"/>
    <property type="match status" value="1"/>
</dbReference>
<evidence type="ECO:0000259" key="5">
    <source>
        <dbReference type="PROSITE" id="PS50160"/>
    </source>
</evidence>
<dbReference type="InterPro" id="IPR012340">
    <property type="entry name" value="NA-bd_OB-fold"/>
</dbReference>
<dbReference type="CDD" id="cd07971">
    <property type="entry name" value="OBF_DNA_ligase_LigD"/>
    <property type="match status" value="1"/>
</dbReference>
<dbReference type="PANTHER" id="PTHR45674">
    <property type="entry name" value="DNA LIGASE 1/3 FAMILY MEMBER"/>
    <property type="match status" value="1"/>
</dbReference>
<dbReference type="InterPro" id="IPR050191">
    <property type="entry name" value="ATP-dep_DNA_ligase"/>
</dbReference>
<keyword evidence="3 6" id="KW-0436">Ligase</keyword>
<sequence length="320" mass="36327">MTPYSPMLATLEHEPFSHPDWIFERKLDGERCIAVKDDGGVTLYSRSGKALNHAYPELVDALQTQRGSFVVDGEIVAFDGSVTSFSKLQPRMQVQDPDEARSSGVAVYLYLFDMLESDGQDLTIKPLEERKSLLKQAIDFADPVRFTQHRNEHGEAYLEEACEKHWEGLIAKDRHSRYVQSRSRKWLKLKCTARQELIIGGYTAPHGERIGFGALLVGYYEQRSGETLRYAGKVGTGYDDATLKRLHGEMQQMERETPPFTPYKGEKLPHQEITWVTPALVCEVGFTEWTGPAGTPAKLRHPRFLGLRRDKDPKDVVREG</sequence>
<reference evidence="6 7" key="1">
    <citation type="submission" date="2018-06" db="EMBL/GenBank/DDBJ databases">
        <title>Complete genome of Desulfovibrio marinus P48SEP.</title>
        <authorList>
            <person name="Crispim J.S."/>
            <person name="Vidigal P.M.P."/>
            <person name="Silva L.C.F."/>
            <person name="Araujo L.C."/>
            <person name="Laguardia C.N."/>
            <person name="Dias R.S."/>
            <person name="Sousa M.P."/>
            <person name="Paula S.O."/>
            <person name="Silva C."/>
        </authorList>
    </citation>
    <scope>NUCLEOTIDE SEQUENCE [LARGE SCALE GENOMIC DNA]</scope>
    <source>
        <strain evidence="6 7">P48SEP</strain>
    </source>
</reference>
<evidence type="ECO:0000256" key="1">
    <source>
        <dbReference type="ARBA" id="ARBA00007572"/>
    </source>
</evidence>
<dbReference type="GO" id="GO:0006281">
    <property type="term" value="P:DNA repair"/>
    <property type="evidence" value="ECO:0007669"/>
    <property type="project" value="InterPro"/>
</dbReference>
<dbReference type="RefSeq" id="WP_144306610.1">
    <property type="nucleotide sequence ID" value="NZ_QMIF01000013.1"/>
</dbReference>
<comment type="catalytic activity">
    <reaction evidence="4">
        <text>ATP + (deoxyribonucleotide)n-3'-hydroxyl + 5'-phospho-(deoxyribonucleotide)m = (deoxyribonucleotide)n+m + AMP + diphosphate.</text>
        <dbReference type="EC" id="6.5.1.1"/>
    </reaction>
</comment>
<evidence type="ECO:0000256" key="4">
    <source>
        <dbReference type="ARBA" id="ARBA00034003"/>
    </source>
</evidence>
<dbReference type="SUPFAM" id="SSF50249">
    <property type="entry name" value="Nucleic acid-binding proteins"/>
    <property type="match status" value="1"/>
</dbReference>
<name>A0A6P1ZCK6_9BACT</name>
<evidence type="ECO:0000313" key="6">
    <source>
        <dbReference type="EMBL" id="TVM31926.1"/>
    </source>
</evidence>
<dbReference type="PROSITE" id="PS50160">
    <property type="entry name" value="DNA_LIGASE_A3"/>
    <property type="match status" value="1"/>
</dbReference>
<dbReference type="GO" id="GO:0003910">
    <property type="term" value="F:DNA ligase (ATP) activity"/>
    <property type="evidence" value="ECO:0007669"/>
    <property type="project" value="UniProtKB-EC"/>
</dbReference>
<dbReference type="NCBIfam" id="TIGR02779">
    <property type="entry name" value="NHEJ_ligase_lig"/>
    <property type="match status" value="1"/>
</dbReference>
<dbReference type="InterPro" id="IPR014146">
    <property type="entry name" value="LigD_ligase_dom"/>
</dbReference>
<dbReference type="InterPro" id="IPR012310">
    <property type="entry name" value="DNA_ligase_ATP-dep_cent"/>
</dbReference>
<dbReference type="EMBL" id="QMIF01000013">
    <property type="protein sequence ID" value="TVM31926.1"/>
    <property type="molecule type" value="Genomic_DNA"/>
</dbReference>
<dbReference type="Gene3D" id="3.30.470.30">
    <property type="entry name" value="DNA ligase/mRNA capping enzyme"/>
    <property type="match status" value="1"/>
</dbReference>
<dbReference type="Gene3D" id="2.40.50.140">
    <property type="entry name" value="Nucleic acid-binding proteins"/>
    <property type="match status" value="1"/>
</dbReference>
<accession>A0A6P1ZCK6</accession>
<dbReference type="InterPro" id="IPR016059">
    <property type="entry name" value="DNA_ligase_ATP-dep_CS"/>
</dbReference>
<dbReference type="PROSITE" id="PS00697">
    <property type="entry name" value="DNA_LIGASE_A1"/>
    <property type="match status" value="1"/>
</dbReference>